<dbReference type="AlphaFoldDB" id="A0A5C6BUB7"/>
<keyword evidence="14" id="KW-1185">Reference proteome</keyword>
<feature type="transmembrane region" description="Helical" evidence="12">
    <location>
        <begin position="17"/>
        <end position="35"/>
    </location>
</feature>
<dbReference type="OrthoDB" id="9810181at2"/>
<dbReference type="GO" id="GO:0005886">
    <property type="term" value="C:plasma membrane"/>
    <property type="evidence" value="ECO:0007669"/>
    <property type="project" value="UniProtKB-SubCell"/>
</dbReference>
<dbReference type="InterPro" id="IPR038377">
    <property type="entry name" value="Na/Glc_symporter_sf"/>
</dbReference>
<protein>
    <submittedName>
        <fullName evidence="13">Sodium/glucose cotransporter</fullName>
    </submittedName>
</protein>
<evidence type="ECO:0000256" key="6">
    <source>
        <dbReference type="ARBA" id="ARBA00022989"/>
    </source>
</evidence>
<keyword evidence="8" id="KW-0406">Ion transport</keyword>
<dbReference type="RefSeq" id="WP_146372056.1">
    <property type="nucleotide sequence ID" value="NZ_SJPP01000001.1"/>
</dbReference>
<feature type="transmembrane region" description="Helical" evidence="12">
    <location>
        <begin position="291"/>
        <end position="317"/>
    </location>
</feature>
<evidence type="ECO:0000256" key="8">
    <source>
        <dbReference type="ARBA" id="ARBA00023065"/>
    </source>
</evidence>
<feature type="transmembrane region" description="Helical" evidence="12">
    <location>
        <begin position="51"/>
        <end position="72"/>
    </location>
</feature>
<feature type="transmembrane region" description="Helical" evidence="12">
    <location>
        <begin position="168"/>
        <end position="187"/>
    </location>
</feature>
<dbReference type="InterPro" id="IPR051163">
    <property type="entry name" value="Sodium:Solute_Symporter_SSF"/>
</dbReference>
<evidence type="ECO:0000256" key="10">
    <source>
        <dbReference type="ARBA" id="ARBA00023201"/>
    </source>
</evidence>
<evidence type="ECO:0000256" key="12">
    <source>
        <dbReference type="SAM" id="Phobius"/>
    </source>
</evidence>
<keyword evidence="5 12" id="KW-0812">Transmembrane</keyword>
<dbReference type="PANTHER" id="PTHR42985">
    <property type="entry name" value="SODIUM-COUPLED MONOCARBOXYLATE TRANSPORTER"/>
    <property type="match status" value="1"/>
</dbReference>
<evidence type="ECO:0000256" key="3">
    <source>
        <dbReference type="ARBA" id="ARBA00022448"/>
    </source>
</evidence>
<evidence type="ECO:0000256" key="4">
    <source>
        <dbReference type="ARBA" id="ARBA00022475"/>
    </source>
</evidence>
<dbReference type="NCBIfam" id="TIGR00813">
    <property type="entry name" value="sss"/>
    <property type="match status" value="1"/>
</dbReference>
<comment type="similarity">
    <text evidence="2 11">Belongs to the sodium:solute symporter (SSF) (TC 2.A.21) family.</text>
</comment>
<evidence type="ECO:0000256" key="11">
    <source>
        <dbReference type="RuleBase" id="RU362091"/>
    </source>
</evidence>
<sequence>MFAAPAPPHDGLSSYDYIAVAMYLLGTIGIALYFAKRQGSTEEFFLGGRNMPWFAVGLSIMATLMSTISYLAQPGELIKNGITMLVGTLAVPLNILVIFMLFVPFFMRLRLTSAYEFLELRFNYPARAMGAALFVFMRLGWMGVVVYTSSMALTAMTRGNIPQEYQSALIYFVIVGVGVFATVYTAVGGMRAVIWTDVVQFLVLFGGTLITLGYIAATTGTGPTHWWETASTVTESHASPPIFSWDIRVQRTMFWAVCMVFFWTICTHVSDQVVLQRYFSTKSLKAARNSYLLAAGADFVVLVLLALCGLALMSFYLEHPTFLPLDADTGEHVSVSSNFADKVFPYFIGHQLPPGVGGLILAALIAAAMSSIDSGVNSVSAVITTDFFARLNPEGAKKISELKLAKILTVTIGMISTGVACCVAYIVISHKINIFEVMQPAFNMFLGPLASLFVIGMFLPRCTARTTIPAVMLGTLVAIIWSYWKPIAGLSYWKLIYEEWDATAVINNAPTFTLSTTVPFLVAVISAGILGLLFESGSPHSGSDFTWFQIMKRDPDAPHVSTTET</sequence>
<dbReference type="PROSITE" id="PS50283">
    <property type="entry name" value="NA_SOLUT_SYMP_3"/>
    <property type="match status" value="1"/>
</dbReference>
<keyword evidence="9 12" id="KW-0472">Membrane</keyword>
<dbReference type="GO" id="GO:0006814">
    <property type="term" value="P:sodium ion transport"/>
    <property type="evidence" value="ECO:0007669"/>
    <property type="project" value="UniProtKB-KW"/>
</dbReference>
<dbReference type="GO" id="GO:0015293">
    <property type="term" value="F:symporter activity"/>
    <property type="evidence" value="ECO:0007669"/>
    <property type="project" value="TreeGrafter"/>
</dbReference>
<evidence type="ECO:0000256" key="2">
    <source>
        <dbReference type="ARBA" id="ARBA00006434"/>
    </source>
</evidence>
<keyword evidence="7" id="KW-0915">Sodium</keyword>
<feature type="transmembrane region" description="Helical" evidence="12">
    <location>
        <begin position="466"/>
        <end position="484"/>
    </location>
</feature>
<dbReference type="Gene3D" id="1.20.1730.10">
    <property type="entry name" value="Sodium/glucose cotransporter"/>
    <property type="match status" value="1"/>
</dbReference>
<feature type="transmembrane region" description="Helical" evidence="12">
    <location>
        <begin position="253"/>
        <end position="270"/>
    </location>
</feature>
<evidence type="ECO:0000313" key="13">
    <source>
        <dbReference type="EMBL" id="TWU14786.1"/>
    </source>
</evidence>
<dbReference type="EMBL" id="SJPP01000001">
    <property type="protein sequence ID" value="TWU14786.1"/>
    <property type="molecule type" value="Genomic_DNA"/>
</dbReference>
<comment type="subcellular location">
    <subcellularLocation>
        <location evidence="1">Cell membrane</location>
        <topology evidence="1">Multi-pass membrane protein</topology>
    </subcellularLocation>
</comment>
<name>A0A5C6BUB7_9PLAN</name>
<organism evidence="13 14">
    <name type="scientific">Symmachiella macrocystis</name>
    <dbReference type="NCBI Taxonomy" id="2527985"/>
    <lineage>
        <taxon>Bacteria</taxon>
        <taxon>Pseudomonadati</taxon>
        <taxon>Planctomycetota</taxon>
        <taxon>Planctomycetia</taxon>
        <taxon>Planctomycetales</taxon>
        <taxon>Planctomycetaceae</taxon>
        <taxon>Symmachiella</taxon>
    </lineage>
</organism>
<feature type="transmembrane region" description="Helical" evidence="12">
    <location>
        <begin position="84"/>
        <end position="107"/>
    </location>
</feature>
<evidence type="ECO:0000313" key="14">
    <source>
        <dbReference type="Proteomes" id="UP000320735"/>
    </source>
</evidence>
<feature type="transmembrane region" description="Helical" evidence="12">
    <location>
        <begin position="199"/>
        <end position="217"/>
    </location>
</feature>
<keyword evidence="4" id="KW-1003">Cell membrane</keyword>
<evidence type="ECO:0000256" key="7">
    <source>
        <dbReference type="ARBA" id="ARBA00023053"/>
    </source>
</evidence>
<keyword evidence="10" id="KW-0739">Sodium transport</keyword>
<dbReference type="Proteomes" id="UP000320735">
    <property type="component" value="Unassembled WGS sequence"/>
</dbReference>
<dbReference type="PANTHER" id="PTHR42985:SF40">
    <property type="entry name" value="LD47995P-RELATED"/>
    <property type="match status" value="1"/>
</dbReference>
<evidence type="ECO:0000256" key="1">
    <source>
        <dbReference type="ARBA" id="ARBA00004651"/>
    </source>
</evidence>
<comment type="caution">
    <text evidence="13">The sequence shown here is derived from an EMBL/GenBank/DDBJ whole genome shotgun (WGS) entry which is preliminary data.</text>
</comment>
<keyword evidence="6 12" id="KW-1133">Transmembrane helix</keyword>
<keyword evidence="3" id="KW-0813">Transport</keyword>
<reference evidence="13 14" key="1">
    <citation type="submission" date="2019-02" db="EMBL/GenBank/DDBJ databases">
        <title>Deep-cultivation of Planctomycetes and their phenomic and genomic characterization uncovers novel biology.</title>
        <authorList>
            <person name="Wiegand S."/>
            <person name="Jogler M."/>
            <person name="Boedeker C."/>
            <person name="Pinto D."/>
            <person name="Vollmers J."/>
            <person name="Rivas-Marin E."/>
            <person name="Kohn T."/>
            <person name="Peeters S.H."/>
            <person name="Heuer A."/>
            <person name="Rast P."/>
            <person name="Oberbeckmann S."/>
            <person name="Bunk B."/>
            <person name="Jeske O."/>
            <person name="Meyerdierks A."/>
            <person name="Storesund J.E."/>
            <person name="Kallscheuer N."/>
            <person name="Luecker S."/>
            <person name="Lage O.M."/>
            <person name="Pohl T."/>
            <person name="Merkel B.J."/>
            <person name="Hornburger P."/>
            <person name="Mueller R.-W."/>
            <person name="Bruemmer F."/>
            <person name="Labrenz M."/>
            <person name="Spormann A.M."/>
            <person name="Op Den Camp H."/>
            <person name="Overmann J."/>
            <person name="Amann R."/>
            <person name="Jetten M.S.M."/>
            <person name="Mascher T."/>
            <person name="Medema M.H."/>
            <person name="Devos D.P."/>
            <person name="Kaster A.-K."/>
            <person name="Ovreas L."/>
            <person name="Rohde M."/>
            <person name="Galperin M.Y."/>
            <person name="Jogler C."/>
        </authorList>
    </citation>
    <scope>NUCLEOTIDE SEQUENCE [LARGE SCALE GENOMIC DNA]</scope>
    <source>
        <strain evidence="13 14">CA54</strain>
    </source>
</reference>
<proteinExistence type="inferred from homology"/>
<gene>
    <name evidence="13" type="primary">sglT_6</name>
    <name evidence="13" type="ORF">CA54_36550</name>
</gene>
<feature type="transmembrane region" description="Helical" evidence="12">
    <location>
        <begin position="404"/>
        <end position="428"/>
    </location>
</feature>
<accession>A0A5C6BUB7</accession>
<feature type="transmembrane region" description="Helical" evidence="12">
    <location>
        <begin position="440"/>
        <end position="459"/>
    </location>
</feature>
<feature type="transmembrane region" description="Helical" evidence="12">
    <location>
        <begin position="128"/>
        <end position="148"/>
    </location>
</feature>
<evidence type="ECO:0000256" key="9">
    <source>
        <dbReference type="ARBA" id="ARBA00023136"/>
    </source>
</evidence>
<dbReference type="InterPro" id="IPR001734">
    <property type="entry name" value="Na/solute_symporter"/>
</dbReference>
<feature type="transmembrane region" description="Helical" evidence="12">
    <location>
        <begin position="512"/>
        <end position="534"/>
    </location>
</feature>
<dbReference type="Pfam" id="PF00474">
    <property type="entry name" value="SSF"/>
    <property type="match status" value="1"/>
</dbReference>
<evidence type="ECO:0000256" key="5">
    <source>
        <dbReference type="ARBA" id="ARBA00022692"/>
    </source>
</evidence>